<reference evidence="9" key="1">
    <citation type="journal article" date="2020" name="mSystems">
        <title>Genome- and Community-Level Interaction Insights into Carbon Utilization and Element Cycling Functions of Hydrothermarchaeota in Hydrothermal Sediment.</title>
        <authorList>
            <person name="Zhou Z."/>
            <person name="Liu Y."/>
            <person name="Xu W."/>
            <person name="Pan J."/>
            <person name="Luo Z.H."/>
            <person name="Li M."/>
        </authorList>
    </citation>
    <scope>NUCLEOTIDE SEQUENCE [LARGE SCALE GENOMIC DNA]</scope>
    <source>
        <strain evidence="9">SpSt-587</strain>
    </source>
</reference>
<comment type="cofactor">
    <cofactor evidence="1">
        <name>Co(2+)</name>
        <dbReference type="ChEBI" id="CHEBI:48828"/>
    </cofactor>
</comment>
<dbReference type="InterPro" id="IPR002933">
    <property type="entry name" value="Peptidase_M20"/>
</dbReference>
<evidence type="ECO:0000256" key="6">
    <source>
        <dbReference type="ARBA" id="ARBA00022833"/>
    </source>
</evidence>
<keyword evidence="6" id="KW-0862">Zinc</keyword>
<name>A0A7J3M2Y4_ARCFL</name>
<dbReference type="AlphaFoldDB" id="A0A7J3M2Y4"/>
<comment type="similarity">
    <text evidence="3">Belongs to the peptidase M20A family.</text>
</comment>
<dbReference type="Gene3D" id="3.30.70.360">
    <property type="match status" value="1"/>
</dbReference>
<organism evidence="9">
    <name type="scientific">Archaeoglobus fulgidus</name>
    <dbReference type="NCBI Taxonomy" id="2234"/>
    <lineage>
        <taxon>Archaea</taxon>
        <taxon>Methanobacteriati</taxon>
        <taxon>Methanobacteriota</taxon>
        <taxon>Archaeoglobi</taxon>
        <taxon>Archaeoglobales</taxon>
        <taxon>Archaeoglobaceae</taxon>
        <taxon>Archaeoglobus</taxon>
    </lineage>
</organism>
<dbReference type="InterPro" id="IPR036264">
    <property type="entry name" value="Bact_exopeptidase_dim_dom"/>
</dbReference>
<keyword evidence="5 9" id="KW-0378">Hydrolase</keyword>
<proteinExistence type="inferred from homology"/>
<gene>
    <name evidence="9" type="ORF">ENT52_05850</name>
</gene>
<dbReference type="GO" id="GO:0016787">
    <property type="term" value="F:hydrolase activity"/>
    <property type="evidence" value="ECO:0007669"/>
    <property type="project" value="UniProtKB-KW"/>
</dbReference>
<feature type="domain" description="Peptidase M20 dimerisation" evidence="8">
    <location>
        <begin position="189"/>
        <end position="292"/>
    </location>
</feature>
<evidence type="ECO:0000256" key="4">
    <source>
        <dbReference type="ARBA" id="ARBA00022723"/>
    </source>
</evidence>
<comment type="cofactor">
    <cofactor evidence="2">
        <name>Zn(2+)</name>
        <dbReference type="ChEBI" id="CHEBI:29105"/>
    </cofactor>
</comment>
<dbReference type="InterPro" id="IPR010182">
    <property type="entry name" value="ArgE/DapE"/>
</dbReference>
<evidence type="ECO:0000256" key="5">
    <source>
        <dbReference type="ARBA" id="ARBA00022801"/>
    </source>
</evidence>
<dbReference type="Gene3D" id="3.40.630.10">
    <property type="entry name" value="Zn peptidases"/>
    <property type="match status" value="2"/>
</dbReference>
<dbReference type="Pfam" id="PF07687">
    <property type="entry name" value="M20_dimer"/>
    <property type="match status" value="1"/>
</dbReference>
<dbReference type="InterPro" id="IPR011650">
    <property type="entry name" value="Peptidase_M20_dimer"/>
</dbReference>
<dbReference type="GO" id="GO:0046872">
    <property type="term" value="F:metal ion binding"/>
    <property type="evidence" value="ECO:0007669"/>
    <property type="project" value="UniProtKB-KW"/>
</dbReference>
<dbReference type="SUPFAM" id="SSF53187">
    <property type="entry name" value="Zn-dependent exopeptidases"/>
    <property type="match status" value="1"/>
</dbReference>
<dbReference type="NCBIfam" id="TIGR01910">
    <property type="entry name" value="DapE-ArgE"/>
    <property type="match status" value="1"/>
</dbReference>
<comment type="caution">
    <text evidence="9">The sequence shown here is derived from an EMBL/GenBank/DDBJ whole genome shotgun (WGS) entry which is preliminary data.</text>
</comment>
<dbReference type="PANTHER" id="PTHR43808">
    <property type="entry name" value="ACETYLORNITHINE DEACETYLASE"/>
    <property type="match status" value="1"/>
</dbReference>
<dbReference type="PANTHER" id="PTHR43808:SF32">
    <property type="entry name" value="ARGE_DAPE-RELATED DEACYLASE"/>
    <property type="match status" value="1"/>
</dbReference>
<evidence type="ECO:0000259" key="8">
    <source>
        <dbReference type="Pfam" id="PF07687"/>
    </source>
</evidence>
<evidence type="ECO:0000313" key="9">
    <source>
        <dbReference type="EMBL" id="HGT83233.1"/>
    </source>
</evidence>
<accession>A0A7J3M2Y4</accession>
<dbReference type="InterPro" id="IPR050072">
    <property type="entry name" value="Peptidase_M20A"/>
</dbReference>
<evidence type="ECO:0000256" key="1">
    <source>
        <dbReference type="ARBA" id="ARBA00001941"/>
    </source>
</evidence>
<sequence>MLREIEKKRDEMVRVLSKLIEIKAVSPDFGGEGESEKAEFLMGHLEEFDDVQRFDAKDERVGTRPNIVAKIKGVVNRTIWIVSHLDVVPEGDEKLWRTPPFKAVVEGGRVYGRGSEDNGQSIVSSLFAGKAIIESGSKPKFNFGLVFVSDEESGSNYGIKFLLSKDIFSREDMFIVPDVGSQSGDAIEIAEKSILWLKFEVYGKQSHASQPQMNASRRAMKFILDLDEKLHTKFNAKNDLFNPPYSTFEPTKREKNVDNINTIPGLDVSYMDCRIIPDYRLEDVLEFIENVRRFHEIRDGEKIKVDVLQAFSSPKTPENSEIAIRLSKMIEKIRKVKTRFIGIGGNTCASFLRSAGFKETVAWCTAEGTAHKPNEYCVIDNMVEDAKVFYSICFDPEY</sequence>
<keyword evidence="7" id="KW-0170">Cobalt</keyword>
<evidence type="ECO:0000256" key="3">
    <source>
        <dbReference type="ARBA" id="ARBA00006247"/>
    </source>
</evidence>
<evidence type="ECO:0000256" key="7">
    <source>
        <dbReference type="ARBA" id="ARBA00023285"/>
    </source>
</evidence>
<dbReference type="EMBL" id="DSYZ01000111">
    <property type="protein sequence ID" value="HGT83233.1"/>
    <property type="molecule type" value="Genomic_DNA"/>
</dbReference>
<dbReference type="Pfam" id="PF01546">
    <property type="entry name" value="Peptidase_M20"/>
    <property type="match status" value="1"/>
</dbReference>
<dbReference type="NCBIfam" id="NF010589">
    <property type="entry name" value="PRK13983.1"/>
    <property type="match status" value="1"/>
</dbReference>
<protein>
    <submittedName>
        <fullName evidence="9">M20 family metallo-hydrolase</fullName>
    </submittedName>
</protein>
<keyword evidence="4" id="KW-0479">Metal-binding</keyword>
<evidence type="ECO:0000256" key="2">
    <source>
        <dbReference type="ARBA" id="ARBA00001947"/>
    </source>
</evidence>
<dbReference type="SUPFAM" id="SSF55031">
    <property type="entry name" value="Bacterial exopeptidase dimerisation domain"/>
    <property type="match status" value="1"/>
</dbReference>